<feature type="domain" description="HTH LytTR-type" evidence="3">
    <location>
        <begin position="137"/>
        <end position="202"/>
    </location>
</feature>
<dbReference type="InterPro" id="IPR046947">
    <property type="entry name" value="LytR-like"/>
</dbReference>
<dbReference type="OrthoDB" id="9787344at2"/>
<evidence type="ECO:0000256" key="1">
    <source>
        <dbReference type="PROSITE-ProRule" id="PRU00169"/>
    </source>
</evidence>
<dbReference type="SUPFAM" id="SSF52172">
    <property type="entry name" value="CheY-like"/>
    <property type="match status" value="1"/>
</dbReference>
<dbReference type="PANTHER" id="PTHR37299:SF1">
    <property type="entry name" value="STAGE 0 SPORULATION PROTEIN A HOMOLOG"/>
    <property type="match status" value="1"/>
</dbReference>
<dbReference type="Gene3D" id="3.40.50.2300">
    <property type="match status" value="1"/>
</dbReference>
<feature type="domain" description="Response regulatory" evidence="2">
    <location>
        <begin position="2"/>
        <end position="113"/>
    </location>
</feature>
<dbReference type="InterPro" id="IPR001789">
    <property type="entry name" value="Sig_transdc_resp-reg_receiver"/>
</dbReference>
<reference evidence="4 5" key="1">
    <citation type="submission" date="2018-03" db="EMBL/GenBank/DDBJ databases">
        <title>Genomic Encyclopedia of Type Strains, Phase III (KMG-III): the genomes of soil and plant-associated and newly described type strains.</title>
        <authorList>
            <person name="Whitman W."/>
        </authorList>
    </citation>
    <scope>NUCLEOTIDE SEQUENCE [LARGE SCALE GENOMIC DNA]</scope>
    <source>
        <strain evidence="4 5">CGMCC 1.12700</strain>
    </source>
</reference>
<organism evidence="4 5">
    <name type="scientific">Taibaiella chishuiensis</name>
    <dbReference type="NCBI Taxonomy" id="1434707"/>
    <lineage>
        <taxon>Bacteria</taxon>
        <taxon>Pseudomonadati</taxon>
        <taxon>Bacteroidota</taxon>
        <taxon>Chitinophagia</taxon>
        <taxon>Chitinophagales</taxon>
        <taxon>Chitinophagaceae</taxon>
        <taxon>Taibaiella</taxon>
    </lineage>
</organism>
<proteinExistence type="predicted"/>
<feature type="modified residue" description="4-aspartylphosphate" evidence="1">
    <location>
        <position position="53"/>
    </location>
</feature>
<keyword evidence="5" id="KW-1185">Reference proteome</keyword>
<dbReference type="PROSITE" id="PS50110">
    <property type="entry name" value="RESPONSE_REGULATORY"/>
    <property type="match status" value="1"/>
</dbReference>
<dbReference type="EMBL" id="PYGD01000001">
    <property type="protein sequence ID" value="PSK93857.1"/>
    <property type="molecule type" value="Genomic_DNA"/>
</dbReference>
<dbReference type="PROSITE" id="PS50930">
    <property type="entry name" value="HTH_LYTTR"/>
    <property type="match status" value="1"/>
</dbReference>
<protein>
    <submittedName>
        <fullName evidence="4">LytTR family two component transcriptional regulator</fullName>
    </submittedName>
</protein>
<dbReference type="Pfam" id="PF04397">
    <property type="entry name" value="LytTR"/>
    <property type="match status" value="1"/>
</dbReference>
<dbReference type="Pfam" id="PF00072">
    <property type="entry name" value="Response_reg"/>
    <property type="match status" value="1"/>
</dbReference>
<dbReference type="PANTHER" id="PTHR37299">
    <property type="entry name" value="TRANSCRIPTIONAL REGULATOR-RELATED"/>
    <property type="match status" value="1"/>
</dbReference>
<evidence type="ECO:0000313" key="5">
    <source>
        <dbReference type="Proteomes" id="UP000240572"/>
    </source>
</evidence>
<keyword evidence="1" id="KW-0597">Phosphoprotein</keyword>
<dbReference type="InterPro" id="IPR007492">
    <property type="entry name" value="LytTR_DNA-bd_dom"/>
</dbReference>
<dbReference type="SMART" id="SM00850">
    <property type="entry name" value="LytTR"/>
    <property type="match status" value="1"/>
</dbReference>
<dbReference type="SMART" id="SM00448">
    <property type="entry name" value="REC"/>
    <property type="match status" value="1"/>
</dbReference>
<evidence type="ECO:0000313" key="4">
    <source>
        <dbReference type="EMBL" id="PSK93857.1"/>
    </source>
</evidence>
<dbReference type="RefSeq" id="WP_106520605.1">
    <property type="nucleotide sequence ID" value="NZ_PYGD01000001.1"/>
</dbReference>
<comment type="caution">
    <text evidence="4">The sequence shown here is derived from an EMBL/GenBank/DDBJ whole genome shotgun (WGS) entry which is preliminary data.</text>
</comment>
<dbReference type="AlphaFoldDB" id="A0A2P8D9I8"/>
<dbReference type="InterPro" id="IPR011006">
    <property type="entry name" value="CheY-like_superfamily"/>
</dbReference>
<evidence type="ECO:0000259" key="3">
    <source>
        <dbReference type="PROSITE" id="PS50930"/>
    </source>
</evidence>
<dbReference type="GO" id="GO:0003677">
    <property type="term" value="F:DNA binding"/>
    <property type="evidence" value="ECO:0007669"/>
    <property type="project" value="InterPro"/>
</dbReference>
<accession>A0A2P8D9I8</accession>
<name>A0A2P8D9I8_9BACT</name>
<evidence type="ECO:0000259" key="2">
    <source>
        <dbReference type="PROSITE" id="PS50110"/>
    </source>
</evidence>
<gene>
    <name evidence="4" type="ORF">B0I18_1015</name>
</gene>
<dbReference type="GO" id="GO:0000156">
    <property type="term" value="F:phosphorelay response regulator activity"/>
    <property type="evidence" value="ECO:0007669"/>
    <property type="project" value="InterPro"/>
</dbReference>
<dbReference type="Proteomes" id="UP000240572">
    <property type="component" value="Unassembled WGS sequence"/>
</dbReference>
<sequence length="240" mass="27611">MNCLIVDDELLAQDVLALYISRIDSLNLAGRCNNALQAFAFLSHTPVDLMFLDIKMPEMSGLDLVRSLKHPPRVVVTTAYDEYALEGYELDIVDYLLKPIRFERFLKAVNKVQQLQHPAHNPLPATDTALQAIDEAFYVRSDRKLVRIDPQEIRYIESFKNYLTIHTVNQDIITHMTLAHIEEELKHNPSFVQVHKSFIVNTRFVTEVGNHTIRIKDHTELPVGGNYKEGLLQSIRIYNT</sequence>
<dbReference type="Gene3D" id="2.40.50.1020">
    <property type="entry name" value="LytTr DNA-binding domain"/>
    <property type="match status" value="1"/>
</dbReference>